<feature type="transmembrane region" description="Helical" evidence="9">
    <location>
        <begin position="336"/>
        <end position="358"/>
    </location>
</feature>
<evidence type="ECO:0000256" key="3">
    <source>
        <dbReference type="ARBA" id="ARBA00022692"/>
    </source>
</evidence>
<dbReference type="SUPFAM" id="SSF81340">
    <property type="entry name" value="Clc chloride channel"/>
    <property type="match status" value="1"/>
</dbReference>
<dbReference type="RefSeq" id="WP_138401376.1">
    <property type="nucleotide sequence ID" value="NZ_JBAFVI010000007.1"/>
</dbReference>
<keyword evidence="7" id="KW-0868">Chloride</keyword>
<evidence type="ECO:0000313" key="11">
    <source>
        <dbReference type="Proteomes" id="UP000305131"/>
    </source>
</evidence>
<evidence type="ECO:0000256" key="5">
    <source>
        <dbReference type="ARBA" id="ARBA00023065"/>
    </source>
</evidence>
<feature type="transmembrane region" description="Helical" evidence="9">
    <location>
        <begin position="299"/>
        <end position="316"/>
    </location>
</feature>
<keyword evidence="3 9" id="KW-0812">Transmembrane</keyword>
<dbReference type="OrthoDB" id="9767361at2"/>
<feature type="transmembrane region" description="Helical" evidence="9">
    <location>
        <begin position="257"/>
        <end position="279"/>
    </location>
</feature>
<dbReference type="CDD" id="cd01031">
    <property type="entry name" value="EriC"/>
    <property type="match status" value="1"/>
</dbReference>
<keyword evidence="2" id="KW-0813">Transport</keyword>
<sequence length="487" mass="51233">MTAKVTTLFKARFRRIQQPPAAREHFGRSPLSSQDEAVPSRTGDAVYFIVSIVVGAITGVLGTLLHLGTDRLLEWPALLRSHLGVGELHFLLITGAIAACLVLVSVWIVRTFAPEAGGSGVQEIEGAMEGLRTVRWRRVLPVKFFGGFLSLGSGLVIGREGPTIHIGSSIAQAASEGMKLPTKETRGLLAAGAAAGLAAAFSAPLASILFVIEETRRQFPYSLKTYTGVMLASVTSGIVTQAIAGRRPFMEMTVPEMPLDFLPAFIVLGILLGAMGVVFNRSLVWSMDLALAVGKSTSFYLVPAMVGFAVGVLLILRPEATMGGETLAVSLVRENLPLATMAIIVAVRFVTTMASYSTGVPGGIFAPILAMATALGLLFGLGLELLMPLPPGAAAAFAVAAMGGLFSATIRAPLVGVVLLAELTGAYTLLVPTLLTCMFANFVADWLGGKPIYEVLLDRTLRLAGEADRSPAPASDEDRPIGGFDQR</sequence>
<dbReference type="GO" id="GO:0005247">
    <property type="term" value="F:voltage-gated chloride channel activity"/>
    <property type="evidence" value="ECO:0007669"/>
    <property type="project" value="TreeGrafter"/>
</dbReference>
<evidence type="ECO:0000256" key="1">
    <source>
        <dbReference type="ARBA" id="ARBA00004141"/>
    </source>
</evidence>
<dbReference type="GO" id="GO:0005886">
    <property type="term" value="C:plasma membrane"/>
    <property type="evidence" value="ECO:0007669"/>
    <property type="project" value="TreeGrafter"/>
</dbReference>
<dbReference type="Gene3D" id="1.10.3080.10">
    <property type="entry name" value="Clc chloride channel"/>
    <property type="match status" value="1"/>
</dbReference>
<name>A0A6C1KAS1_XANAU</name>
<protein>
    <submittedName>
        <fullName evidence="10">H(+)/Cl(-) exchange transporter ClcA</fullName>
    </submittedName>
</protein>
<comment type="subcellular location">
    <subcellularLocation>
        <location evidence="1">Membrane</location>
        <topology evidence="1">Multi-pass membrane protein</topology>
    </subcellularLocation>
</comment>
<dbReference type="InterPro" id="IPR014743">
    <property type="entry name" value="Cl-channel_core"/>
</dbReference>
<dbReference type="Pfam" id="PF00654">
    <property type="entry name" value="Voltage_CLC"/>
    <property type="match status" value="1"/>
</dbReference>
<feature type="transmembrane region" description="Helical" evidence="9">
    <location>
        <begin position="188"/>
        <end position="212"/>
    </location>
</feature>
<feature type="transmembrane region" description="Helical" evidence="9">
    <location>
        <begin position="395"/>
        <end position="420"/>
    </location>
</feature>
<dbReference type="PRINTS" id="PR00762">
    <property type="entry name" value="CLCHANNEL"/>
</dbReference>
<dbReference type="PANTHER" id="PTHR45711:SF6">
    <property type="entry name" value="CHLORIDE CHANNEL PROTEIN"/>
    <property type="match status" value="1"/>
</dbReference>
<feature type="transmembrane region" description="Helical" evidence="9">
    <location>
        <begin position="88"/>
        <end position="109"/>
    </location>
</feature>
<feature type="transmembrane region" description="Helical" evidence="9">
    <location>
        <begin position="364"/>
        <end position="383"/>
    </location>
</feature>
<dbReference type="GeneID" id="95775860"/>
<evidence type="ECO:0000256" key="6">
    <source>
        <dbReference type="ARBA" id="ARBA00023136"/>
    </source>
</evidence>
<proteinExistence type="predicted"/>
<dbReference type="PANTHER" id="PTHR45711">
    <property type="entry name" value="CHLORIDE CHANNEL PROTEIN"/>
    <property type="match status" value="1"/>
</dbReference>
<feature type="region of interest" description="Disordered" evidence="8">
    <location>
        <begin position="466"/>
        <end position="487"/>
    </location>
</feature>
<dbReference type="AlphaFoldDB" id="A0A6C1KAS1"/>
<comment type="caution">
    <text evidence="10">The sequence shown here is derived from an EMBL/GenBank/DDBJ whole genome shotgun (WGS) entry which is preliminary data.</text>
</comment>
<keyword evidence="6 9" id="KW-0472">Membrane</keyword>
<dbReference type="EMBL" id="VAUP01000041">
    <property type="protein sequence ID" value="TLX40861.1"/>
    <property type="molecule type" value="Genomic_DNA"/>
</dbReference>
<organism evidence="10 11">
    <name type="scientific">Xanthobacter autotrophicus</name>
    <dbReference type="NCBI Taxonomy" id="280"/>
    <lineage>
        <taxon>Bacteria</taxon>
        <taxon>Pseudomonadati</taxon>
        <taxon>Pseudomonadota</taxon>
        <taxon>Alphaproteobacteria</taxon>
        <taxon>Hyphomicrobiales</taxon>
        <taxon>Xanthobacteraceae</taxon>
        <taxon>Xanthobacter</taxon>
    </lineage>
</organism>
<evidence type="ECO:0000256" key="2">
    <source>
        <dbReference type="ARBA" id="ARBA00022448"/>
    </source>
</evidence>
<keyword evidence="5" id="KW-0406">Ion transport</keyword>
<gene>
    <name evidence="10" type="primary">clcA</name>
    <name evidence="10" type="ORF">FBQ73_20615</name>
</gene>
<evidence type="ECO:0000256" key="9">
    <source>
        <dbReference type="SAM" id="Phobius"/>
    </source>
</evidence>
<keyword evidence="4 9" id="KW-1133">Transmembrane helix</keyword>
<dbReference type="Proteomes" id="UP000305131">
    <property type="component" value="Unassembled WGS sequence"/>
</dbReference>
<dbReference type="NCBIfam" id="NF003640">
    <property type="entry name" value="PRK05277.1"/>
    <property type="match status" value="1"/>
</dbReference>
<evidence type="ECO:0000256" key="8">
    <source>
        <dbReference type="SAM" id="MobiDB-lite"/>
    </source>
</evidence>
<dbReference type="InterPro" id="IPR001807">
    <property type="entry name" value="ClC"/>
</dbReference>
<feature type="transmembrane region" description="Helical" evidence="9">
    <location>
        <begin position="45"/>
        <end position="68"/>
    </location>
</feature>
<evidence type="ECO:0000256" key="7">
    <source>
        <dbReference type="ARBA" id="ARBA00023214"/>
    </source>
</evidence>
<accession>A0A6C1KAS1</accession>
<evidence type="ECO:0000313" key="10">
    <source>
        <dbReference type="EMBL" id="TLX40861.1"/>
    </source>
</evidence>
<evidence type="ECO:0000256" key="4">
    <source>
        <dbReference type="ARBA" id="ARBA00022989"/>
    </source>
</evidence>
<feature type="transmembrane region" description="Helical" evidence="9">
    <location>
        <begin position="224"/>
        <end position="245"/>
    </location>
</feature>
<feature type="compositionally biased region" description="Basic and acidic residues" evidence="8">
    <location>
        <begin position="476"/>
        <end position="487"/>
    </location>
</feature>
<reference evidence="10 11" key="1">
    <citation type="submission" date="2019-05" db="EMBL/GenBank/DDBJ databases">
        <authorList>
            <person name="Zhou X."/>
        </authorList>
    </citation>
    <scope>NUCLEOTIDE SEQUENCE [LARGE SCALE GENOMIC DNA]</scope>
    <source>
        <strain evidence="10 11">DSM 432</strain>
    </source>
</reference>